<dbReference type="PANTHER" id="PTHR47338">
    <property type="entry name" value="ZN(II)2CYS6 TRANSCRIPTION FACTOR (EUROFUNG)-RELATED"/>
    <property type="match status" value="1"/>
</dbReference>
<dbReference type="OrthoDB" id="197068at2759"/>
<accession>A0A6A6F523</accession>
<evidence type="ECO:0000256" key="4">
    <source>
        <dbReference type="ARBA" id="ARBA00023163"/>
    </source>
</evidence>
<dbReference type="CDD" id="cd12148">
    <property type="entry name" value="fungal_TF_MHR"/>
    <property type="match status" value="1"/>
</dbReference>
<dbReference type="Gene3D" id="3.40.50.720">
    <property type="entry name" value="NAD(P)-binding Rossmann-like Domain"/>
    <property type="match status" value="1"/>
</dbReference>
<keyword evidence="2" id="KW-0479">Metal-binding</keyword>
<evidence type="ECO:0000313" key="8">
    <source>
        <dbReference type="EMBL" id="KAF2209015.1"/>
    </source>
</evidence>
<evidence type="ECO:0000256" key="1">
    <source>
        <dbReference type="ARBA" id="ARBA00004123"/>
    </source>
</evidence>
<sequence>MKIEEIIHNEPPRLLVVFDKDQEEITRIIADVLGHSYRLVDGLEGARGWSDQAVVGLVKDFIAEPESLRDLDRTIIWTRCVDGRGASNEHQMDLCDYEYLYSKTTPIRRDVARFLAFVLGQSKPHEDLRRKPRTTMLCMTFSDVRAALPNLDILSVGADAVELRVDLLRDPETDGNFGSVPSLKYVGEQVMLLRQRTELPIIFTTRCTRENGRFPMDDPELYYTYLRKAMQWGCEYIDVELWLPVEIRRRLAAEKRHSKIISAWHDFSGRFKWTSPQAQQIFQESALYSDVVKMIALVGSMEDNYELEYFRSTILGQSHPPFSGLNMGFAGQLSRTLNKVFTPITHPLMPLIAAPGQLSAAEINSMLHSMGQMPELDIHAIGRVRTNGHAMFLEKCLNELSLPHRLICVEQAPSNSLQPYLARAQFGGAYINPPLGVENATYLPTLTESASAIGQVDTVAVRQTKSGSTHIADNVAWKGIRATLTRDFVPSAYAGRAAIIIANHEGQAAAAIYALHSLAIGALYTIGFKLSGHKQLQDLGDLDAIESPFAVISALPAERSMAAVPVLKHFTAKNTKRATSAGKIFLDLSNGTTGNGDSVSIAESLGWAAYPCADYVSRIVVEAIRGLITPLGPMQADALRPLCTNVHQHRHSVLHTCKLSRADKPKSCFFSHTGSDRQSYYNAIPKKRGPKTDVLEALLKRVNGLEKRLKDEQKSDPAQDALSTSPPSDKQPSEKGEEAEMARTPPGVQDFDFAELRQVRSAPMPIEPAPLAPPAREAVAFTDALFDTFFARLHNKPYYILDETATRQRLRDGRLPVFLVNAIHAVAIRYVPHLCGGHSGAVRSSQEHVHRARAQIDVDEPNIDNLQALLLLAMANFQNGRGKRCYMVLTHAVSMAFALNLHRELPAELRISSSEREGRRKLFWSCYLMDRFTVSGSKRPSLIADESIYLRLPAWQPQGSQVPVHGHFFPSAGKGLGGASNAGQGSGAMLIEIVRVLGITNRYLAAGGVKGDSHFPWHAQSTLSRIRSDLDCWAAATQDIFTSIDTLFGSHDSSTLVLSKLIYHLVHCLIYRPFLPIDLAELSGTGQHQSWQIEATNLCFMHANAIAELAEIGRTTALLDWPSFVGYAVCTAGTIHVHGVHYLSYREGEAFNHSAEFLHRAMMQLTDLRSTWAGVQHQRDTLQAVYASHAQLVKALACSPMRFSPVFQMEDFFDRYPGCYIDGAHVSFSDIIVDTGPFPPQRNGGPVRKLKKRRATTSNLPYPTPPKQDILSQSTHHQQTPMQSIPELAVIDEQPSSKESDELHEQKTPMLFDGDTFPPALTFSPVPSAIRMPDPISFDPYQGRVLDQTTPGSFNGSVESAHTEVESDPFLSLLEQLAENDATPAFGGHGDFDFYMGVRDVR</sequence>
<reference evidence="8" key="1">
    <citation type="journal article" date="2020" name="Stud. Mycol.">
        <title>101 Dothideomycetes genomes: a test case for predicting lifestyles and emergence of pathogens.</title>
        <authorList>
            <person name="Haridas S."/>
            <person name="Albert R."/>
            <person name="Binder M."/>
            <person name="Bloem J."/>
            <person name="Labutti K."/>
            <person name="Salamov A."/>
            <person name="Andreopoulos B."/>
            <person name="Baker S."/>
            <person name="Barry K."/>
            <person name="Bills G."/>
            <person name="Bluhm B."/>
            <person name="Cannon C."/>
            <person name="Castanera R."/>
            <person name="Culley D."/>
            <person name="Daum C."/>
            <person name="Ezra D."/>
            <person name="Gonzalez J."/>
            <person name="Henrissat B."/>
            <person name="Kuo A."/>
            <person name="Liang C."/>
            <person name="Lipzen A."/>
            <person name="Lutzoni F."/>
            <person name="Magnuson J."/>
            <person name="Mondo S."/>
            <person name="Nolan M."/>
            <person name="Ohm R."/>
            <person name="Pangilinan J."/>
            <person name="Park H.-J."/>
            <person name="Ramirez L."/>
            <person name="Alfaro M."/>
            <person name="Sun H."/>
            <person name="Tritt A."/>
            <person name="Yoshinaga Y."/>
            <person name="Zwiers L.-H."/>
            <person name="Turgeon B."/>
            <person name="Goodwin S."/>
            <person name="Spatafora J."/>
            <person name="Crous P."/>
            <person name="Grigoriev I."/>
        </authorList>
    </citation>
    <scope>NUCLEOTIDE SEQUENCE</scope>
    <source>
        <strain evidence="8">SCOH1-5</strain>
    </source>
</reference>
<proteinExistence type="predicted"/>
<dbReference type="Proteomes" id="UP000799539">
    <property type="component" value="Unassembled WGS sequence"/>
</dbReference>
<dbReference type="GO" id="GO:0008270">
    <property type="term" value="F:zinc ion binding"/>
    <property type="evidence" value="ECO:0007669"/>
    <property type="project" value="InterPro"/>
</dbReference>
<organism evidence="8 9">
    <name type="scientific">Cercospora zeae-maydis SCOH1-5</name>
    <dbReference type="NCBI Taxonomy" id="717836"/>
    <lineage>
        <taxon>Eukaryota</taxon>
        <taxon>Fungi</taxon>
        <taxon>Dikarya</taxon>
        <taxon>Ascomycota</taxon>
        <taxon>Pezizomycotina</taxon>
        <taxon>Dothideomycetes</taxon>
        <taxon>Dothideomycetidae</taxon>
        <taxon>Mycosphaerellales</taxon>
        <taxon>Mycosphaerellaceae</taxon>
        <taxon>Cercospora</taxon>
    </lineage>
</organism>
<dbReference type="InterPro" id="IPR001381">
    <property type="entry name" value="DHquinase_I"/>
</dbReference>
<protein>
    <recommendedName>
        <fullName evidence="7">Xylanolytic transcriptional activator regulatory domain-containing protein</fullName>
    </recommendedName>
</protein>
<dbReference type="Gene3D" id="3.20.20.70">
    <property type="entry name" value="Aldolase class I"/>
    <property type="match status" value="1"/>
</dbReference>
<feature type="compositionally biased region" description="Polar residues" evidence="6">
    <location>
        <begin position="721"/>
        <end position="730"/>
    </location>
</feature>
<feature type="region of interest" description="Disordered" evidence="6">
    <location>
        <begin position="706"/>
        <end position="747"/>
    </location>
</feature>
<feature type="compositionally biased region" description="Basic and acidic residues" evidence="6">
    <location>
        <begin position="706"/>
        <end position="717"/>
    </location>
</feature>
<evidence type="ECO:0000256" key="3">
    <source>
        <dbReference type="ARBA" id="ARBA00023015"/>
    </source>
</evidence>
<gene>
    <name evidence="8" type="ORF">CERZMDRAFT_114164</name>
</gene>
<evidence type="ECO:0000256" key="5">
    <source>
        <dbReference type="ARBA" id="ARBA00023242"/>
    </source>
</evidence>
<dbReference type="CDD" id="cd00502">
    <property type="entry name" value="DHQase_I"/>
    <property type="match status" value="1"/>
</dbReference>
<dbReference type="InterPro" id="IPR007219">
    <property type="entry name" value="XnlR_reg_dom"/>
</dbReference>
<dbReference type="FunFam" id="3.20.20.70:FF:000135">
    <property type="entry name" value="Pentafunctional AROM polypeptide"/>
    <property type="match status" value="1"/>
</dbReference>
<comment type="subcellular location">
    <subcellularLocation>
        <location evidence="1">Nucleus</location>
    </subcellularLocation>
</comment>
<keyword evidence="4" id="KW-0804">Transcription</keyword>
<dbReference type="InterPro" id="IPR050815">
    <property type="entry name" value="TF_fung"/>
</dbReference>
<dbReference type="GO" id="GO:0003677">
    <property type="term" value="F:DNA binding"/>
    <property type="evidence" value="ECO:0007669"/>
    <property type="project" value="InterPro"/>
</dbReference>
<dbReference type="Pfam" id="PF04082">
    <property type="entry name" value="Fungal_trans"/>
    <property type="match status" value="1"/>
</dbReference>
<dbReference type="GO" id="GO:0003855">
    <property type="term" value="F:3-dehydroquinate dehydratase activity"/>
    <property type="evidence" value="ECO:0007669"/>
    <property type="project" value="InterPro"/>
</dbReference>
<dbReference type="GO" id="GO:0005634">
    <property type="term" value="C:nucleus"/>
    <property type="evidence" value="ECO:0007669"/>
    <property type="project" value="UniProtKB-SubCell"/>
</dbReference>
<name>A0A6A6F523_9PEZI</name>
<feature type="region of interest" description="Disordered" evidence="6">
    <location>
        <begin position="1237"/>
        <end position="1318"/>
    </location>
</feature>
<dbReference type="GO" id="GO:0000981">
    <property type="term" value="F:DNA-binding transcription factor activity, RNA polymerase II-specific"/>
    <property type="evidence" value="ECO:0007669"/>
    <property type="project" value="InterPro"/>
</dbReference>
<dbReference type="Gene3D" id="3.40.50.10860">
    <property type="entry name" value="Leucine Dehydrogenase, chain A, domain 1"/>
    <property type="match status" value="1"/>
</dbReference>
<dbReference type="EMBL" id="ML992689">
    <property type="protein sequence ID" value="KAF2209015.1"/>
    <property type="molecule type" value="Genomic_DNA"/>
</dbReference>
<dbReference type="PANTHER" id="PTHR47338:SF4">
    <property type="entry name" value="ZN(II)2CYS6 TRANSCRIPTION FACTOR (EUROFUNG)"/>
    <property type="match status" value="1"/>
</dbReference>
<dbReference type="SMART" id="SM00906">
    <property type="entry name" value="Fungal_trans"/>
    <property type="match status" value="1"/>
</dbReference>
<evidence type="ECO:0000256" key="6">
    <source>
        <dbReference type="SAM" id="MobiDB-lite"/>
    </source>
</evidence>
<keyword evidence="5" id="KW-0539">Nucleus</keyword>
<keyword evidence="3" id="KW-0805">Transcription regulation</keyword>
<feature type="domain" description="Xylanolytic transcriptional activator regulatory" evidence="7">
    <location>
        <begin position="885"/>
        <end position="959"/>
    </location>
</feature>
<evidence type="ECO:0000259" key="7">
    <source>
        <dbReference type="SMART" id="SM00906"/>
    </source>
</evidence>
<dbReference type="SUPFAM" id="SSF51569">
    <property type="entry name" value="Aldolase"/>
    <property type="match status" value="1"/>
</dbReference>
<dbReference type="GO" id="GO:0006351">
    <property type="term" value="P:DNA-templated transcription"/>
    <property type="evidence" value="ECO:0007669"/>
    <property type="project" value="InterPro"/>
</dbReference>
<dbReference type="Pfam" id="PF01487">
    <property type="entry name" value="DHquinase_I"/>
    <property type="match status" value="1"/>
</dbReference>
<dbReference type="NCBIfam" id="TIGR01093">
    <property type="entry name" value="aroD"/>
    <property type="match status" value="1"/>
</dbReference>
<evidence type="ECO:0000313" key="9">
    <source>
        <dbReference type="Proteomes" id="UP000799539"/>
    </source>
</evidence>
<feature type="compositionally biased region" description="Polar residues" evidence="6">
    <location>
        <begin position="1270"/>
        <end position="1283"/>
    </location>
</feature>
<evidence type="ECO:0000256" key="2">
    <source>
        <dbReference type="ARBA" id="ARBA00022723"/>
    </source>
</evidence>
<feature type="compositionally biased region" description="Basic and acidic residues" evidence="6">
    <location>
        <begin position="731"/>
        <end position="741"/>
    </location>
</feature>
<keyword evidence="9" id="KW-1185">Reference proteome</keyword>
<dbReference type="InterPro" id="IPR013785">
    <property type="entry name" value="Aldolase_TIM"/>
</dbReference>
<feature type="compositionally biased region" description="Basic and acidic residues" evidence="6">
    <location>
        <begin position="1295"/>
        <end position="1307"/>
    </location>
</feature>